<dbReference type="Pfam" id="PF02698">
    <property type="entry name" value="DUF218"/>
    <property type="match status" value="1"/>
</dbReference>
<dbReference type="PANTHER" id="PTHR30336">
    <property type="entry name" value="INNER MEMBRANE PROTEIN, PROBABLE PERMEASE"/>
    <property type="match status" value="1"/>
</dbReference>
<dbReference type="InterPro" id="IPR051599">
    <property type="entry name" value="Cell_Envelope_Assoc"/>
</dbReference>
<keyword evidence="1" id="KW-0812">Transmembrane</keyword>
<dbReference type="RefSeq" id="WP_191007326.1">
    <property type="nucleotide sequence ID" value="NZ_JACXAD010000044.1"/>
</dbReference>
<dbReference type="CDD" id="cd06259">
    <property type="entry name" value="YdcF-like"/>
    <property type="match status" value="1"/>
</dbReference>
<keyword evidence="1" id="KW-1133">Transmembrane helix</keyword>
<evidence type="ECO:0000313" key="3">
    <source>
        <dbReference type="EMBL" id="MBD2770517.1"/>
    </source>
</evidence>
<feature type="domain" description="DUF218" evidence="2">
    <location>
        <begin position="53"/>
        <end position="188"/>
    </location>
</feature>
<evidence type="ECO:0000256" key="1">
    <source>
        <dbReference type="SAM" id="Phobius"/>
    </source>
</evidence>
<keyword evidence="1" id="KW-0472">Membrane</keyword>
<comment type="caution">
    <text evidence="3">The sequence shown here is derived from an EMBL/GenBank/DDBJ whole genome shotgun (WGS) entry which is preliminary data.</text>
</comment>
<evidence type="ECO:0000259" key="2">
    <source>
        <dbReference type="Pfam" id="PF02698"/>
    </source>
</evidence>
<dbReference type="GO" id="GO:0005886">
    <property type="term" value="C:plasma membrane"/>
    <property type="evidence" value="ECO:0007669"/>
    <property type="project" value="TreeGrafter"/>
</dbReference>
<accession>A0A927GLE5</accession>
<proteinExistence type="predicted"/>
<name>A0A927GLE5_9BACT</name>
<dbReference type="PANTHER" id="PTHR30336:SF6">
    <property type="entry name" value="INTEGRAL MEMBRANE PROTEIN"/>
    <property type="match status" value="1"/>
</dbReference>
<reference evidence="3" key="1">
    <citation type="submission" date="2020-09" db="EMBL/GenBank/DDBJ databases">
        <authorList>
            <person name="Kim M.K."/>
        </authorList>
    </citation>
    <scope>NUCLEOTIDE SEQUENCE</scope>
    <source>
        <strain evidence="3">BT664</strain>
    </source>
</reference>
<dbReference type="EMBL" id="JACXAD010000044">
    <property type="protein sequence ID" value="MBD2770517.1"/>
    <property type="molecule type" value="Genomic_DNA"/>
</dbReference>
<dbReference type="AlphaFoldDB" id="A0A927GLE5"/>
<feature type="transmembrane region" description="Helical" evidence="1">
    <location>
        <begin position="12"/>
        <end position="31"/>
    </location>
</feature>
<organism evidence="3 4">
    <name type="scientific">Hymenobacter montanus</name>
    <dbReference type="NCBI Taxonomy" id="2771359"/>
    <lineage>
        <taxon>Bacteria</taxon>
        <taxon>Pseudomonadati</taxon>
        <taxon>Bacteroidota</taxon>
        <taxon>Cytophagia</taxon>
        <taxon>Cytophagales</taxon>
        <taxon>Hymenobacteraceae</taxon>
        <taxon>Hymenobacter</taxon>
    </lineage>
</organism>
<protein>
    <submittedName>
        <fullName evidence="3">YdcF family protein</fullName>
    </submittedName>
</protein>
<evidence type="ECO:0000313" key="4">
    <source>
        <dbReference type="Proteomes" id="UP000612233"/>
    </source>
</evidence>
<dbReference type="Proteomes" id="UP000612233">
    <property type="component" value="Unassembled WGS sequence"/>
</dbReference>
<dbReference type="InterPro" id="IPR003848">
    <property type="entry name" value="DUF218"/>
</dbReference>
<sequence>MFLNYKRLFKRTGFVLAGCALLILFCNYWIVTSTSLQIFNEVEKIPPRKIGLVLGSSKILVNGTDNLYFTYRIQAAYALYKSQKVRYLLLSGENPIKDYNEPEDMRAALITRGVPDSCIVLDYAGFRTLDSMVRCKEVFGEDSVTVISQEFHNQRAIFIANKKGINAIGFNARNVNKRYSFKTRVREYFARVKCVLDIYVLHTSPKFSGPMVSIE</sequence>
<keyword evidence="4" id="KW-1185">Reference proteome</keyword>
<gene>
    <name evidence="3" type="ORF">IC235_21745</name>
</gene>